<keyword evidence="2" id="KW-1185">Reference proteome</keyword>
<evidence type="ECO:0000313" key="1">
    <source>
        <dbReference type="EMBL" id="RZC03468.1"/>
    </source>
</evidence>
<proteinExistence type="predicted"/>
<dbReference type="Proteomes" id="UP000289340">
    <property type="component" value="Chromosome 7"/>
</dbReference>
<dbReference type="EMBL" id="QZWG01000007">
    <property type="protein sequence ID" value="RZC03468.1"/>
    <property type="molecule type" value="Genomic_DNA"/>
</dbReference>
<name>A0A445JYE9_GLYSO</name>
<comment type="caution">
    <text evidence="1">The sequence shown here is derived from an EMBL/GenBank/DDBJ whole genome shotgun (WGS) entry which is preliminary data.</text>
</comment>
<dbReference type="AlphaFoldDB" id="A0A445JYE9"/>
<gene>
    <name evidence="1" type="ORF">D0Y65_018234</name>
</gene>
<reference evidence="1 2" key="1">
    <citation type="submission" date="2018-09" db="EMBL/GenBank/DDBJ databases">
        <title>A high-quality reference genome of wild soybean provides a powerful tool to mine soybean genomes.</title>
        <authorList>
            <person name="Xie M."/>
            <person name="Chung C.Y.L."/>
            <person name="Li M.-W."/>
            <person name="Wong F.-L."/>
            <person name="Chan T.-F."/>
            <person name="Lam H.-M."/>
        </authorList>
    </citation>
    <scope>NUCLEOTIDE SEQUENCE [LARGE SCALE GENOMIC DNA]</scope>
    <source>
        <strain evidence="2">cv. W05</strain>
        <tissue evidence="1">Hypocotyl of etiolated seedlings</tissue>
    </source>
</reference>
<accession>A0A445JYE9</accession>
<evidence type="ECO:0000313" key="2">
    <source>
        <dbReference type="Proteomes" id="UP000289340"/>
    </source>
</evidence>
<organism evidence="1 2">
    <name type="scientific">Glycine soja</name>
    <name type="common">Wild soybean</name>
    <dbReference type="NCBI Taxonomy" id="3848"/>
    <lineage>
        <taxon>Eukaryota</taxon>
        <taxon>Viridiplantae</taxon>
        <taxon>Streptophyta</taxon>
        <taxon>Embryophyta</taxon>
        <taxon>Tracheophyta</taxon>
        <taxon>Spermatophyta</taxon>
        <taxon>Magnoliopsida</taxon>
        <taxon>eudicotyledons</taxon>
        <taxon>Gunneridae</taxon>
        <taxon>Pentapetalae</taxon>
        <taxon>rosids</taxon>
        <taxon>fabids</taxon>
        <taxon>Fabales</taxon>
        <taxon>Fabaceae</taxon>
        <taxon>Papilionoideae</taxon>
        <taxon>50 kb inversion clade</taxon>
        <taxon>NPAAA clade</taxon>
        <taxon>indigoferoid/millettioid clade</taxon>
        <taxon>Phaseoleae</taxon>
        <taxon>Glycine</taxon>
        <taxon>Glycine subgen. Soja</taxon>
    </lineage>
</organism>
<sequence>MTSRIVEVKEIMGYNMGFFPFCYLGVRIFQGCPKKEHFQPIVDKIMLKLAKWKGALLSIIGHMELIVESIIQEVVWLSLDAIIVAQVRRQHSTCKTKDSNAQTILQTCASAHSKQVLDVPISAIIHLLWFILELGQLLNRYFGVPLFAVGSRATWMVLLEVLIDLQHVAVSSGTLVEVY</sequence>
<protein>
    <submittedName>
        <fullName evidence="1">Uncharacterized protein</fullName>
    </submittedName>
</protein>